<protein>
    <submittedName>
        <fullName evidence="2">Uncharacterized protein</fullName>
    </submittedName>
</protein>
<dbReference type="Proteomes" id="UP000717328">
    <property type="component" value="Unassembled WGS sequence"/>
</dbReference>
<sequence>MRPTGGKYPGISADFDRSMDNVYEDPEPVDSEVPPYLGDIPGERFSTGPISSTKTESGSPTTDEQPATHDVWIYLDDRHCQHKKTIMRIDIESTWIFDDEIFLWLQTQLWDKVKNPGEPLQSRIPTYGMMPTALFPYNTLGWQDIPFKVSHFAGQLTLAVAQADQRLPCTLCNKLIAGSDRQNHMGRHIAFYMLCAEDKTVAEGQVKWSYNMLNHMETCHPGWEPQVTSEYRNQMGVSKVEQDAFGLVTTSATTTEVVNSKRTAPSPPGSPRLKAIKEQRKFRRLGEGSTIELSWDED</sequence>
<comment type="caution">
    <text evidence="2">The sequence shown here is derived from an EMBL/GenBank/DDBJ whole genome shotgun (WGS) entry which is preliminary data.</text>
</comment>
<organism evidence="2 3">
    <name type="scientific">Sphagnurus paluster</name>
    <dbReference type="NCBI Taxonomy" id="117069"/>
    <lineage>
        <taxon>Eukaryota</taxon>
        <taxon>Fungi</taxon>
        <taxon>Dikarya</taxon>
        <taxon>Basidiomycota</taxon>
        <taxon>Agaricomycotina</taxon>
        <taxon>Agaricomycetes</taxon>
        <taxon>Agaricomycetidae</taxon>
        <taxon>Agaricales</taxon>
        <taxon>Tricholomatineae</taxon>
        <taxon>Lyophyllaceae</taxon>
        <taxon>Sphagnurus</taxon>
    </lineage>
</organism>
<name>A0A9P7FND9_9AGAR</name>
<keyword evidence="3" id="KW-1185">Reference proteome</keyword>
<gene>
    <name evidence="2" type="ORF">H0H81_004716</name>
</gene>
<feature type="compositionally biased region" description="Polar residues" evidence="1">
    <location>
        <begin position="48"/>
        <end position="65"/>
    </location>
</feature>
<feature type="region of interest" description="Disordered" evidence="1">
    <location>
        <begin position="1"/>
        <end position="66"/>
    </location>
</feature>
<reference evidence="2" key="1">
    <citation type="submission" date="2021-02" db="EMBL/GenBank/DDBJ databases">
        <authorList>
            <person name="Nieuwenhuis M."/>
            <person name="Van De Peppel L.J.J."/>
        </authorList>
    </citation>
    <scope>NUCLEOTIDE SEQUENCE</scope>
    <source>
        <strain evidence="2">D49</strain>
    </source>
</reference>
<evidence type="ECO:0000313" key="3">
    <source>
        <dbReference type="Proteomes" id="UP000717328"/>
    </source>
</evidence>
<evidence type="ECO:0000256" key="1">
    <source>
        <dbReference type="SAM" id="MobiDB-lite"/>
    </source>
</evidence>
<dbReference type="EMBL" id="JABCKI010006910">
    <property type="protein sequence ID" value="KAG5633859.1"/>
    <property type="molecule type" value="Genomic_DNA"/>
</dbReference>
<feature type="non-terminal residue" evidence="2">
    <location>
        <position position="298"/>
    </location>
</feature>
<dbReference type="AlphaFoldDB" id="A0A9P7FND9"/>
<reference evidence="2" key="2">
    <citation type="submission" date="2021-10" db="EMBL/GenBank/DDBJ databases">
        <title>Phylogenomics reveals ancestral predisposition of the termite-cultivated fungus Termitomyces towards a domesticated lifestyle.</title>
        <authorList>
            <person name="Auxier B."/>
            <person name="Grum-Grzhimaylo A."/>
            <person name="Cardenas M.E."/>
            <person name="Lodge J.D."/>
            <person name="Laessoe T."/>
            <person name="Pedersen O."/>
            <person name="Smith M.E."/>
            <person name="Kuyper T.W."/>
            <person name="Franco-Molano E.A."/>
            <person name="Baroni T.J."/>
            <person name="Aanen D.K."/>
        </authorList>
    </citation>
    <scope>NUCLEOTIDE SEQUENCE</scope>
    <source>
        <strain evidence="2">D49</strain>
    </source>
</reference>
<feature type="region of interest" description="Disordered" evidence="1">
    <location>
        <begin position="257"/>
        <end position="281"/>
    </location>
</feature>
<accession>A0A9P7FND9</accession>
<proteinExistence type="predicted"/>
<dbReference type="OrthoDB" id="2953545at2759"/>
<evidence type="ECO:0000313" key="2">
    <source>
        <dbReference type="EMBL" id="KAG5633859.1"/>
    </source>
</evidence>